<dbReference type="HOGENOM" id="CLU_2220802_0_0_3"/>
<evidence type="ECO:0000313" key="1">
    <source>
        <dbReference type="EMBL" id="ABM78088.1"/>
    </source>
</evidence>
<gene>
    <name evidence="1" type="ordered locus">P9303_13411</name>
</gene>
<dbReference type="EMBL" id="CP000554">
    <property type="protein sequence ID" value="ABM78088.1"/>
    <property type="molecule type" value="Genomic_DNA"/>
</dbReference>
<reference evidence="1 2" key="1">
    <citation type="journal article" date="2007" name="PLoS Genet.">
        <title>Patterns and implications of gene gain and loss in the evolution of Prochlorococcus.</title>
        <authorList>
            <person name="Kettler G.C."/>
            <person name="Martiny A.C."/>
            <person name="Huang K."/>
            <person name="Zucker J."/>
            <person name="Coleman M.L."/>
            <person name="Rodrigue S."/>
            <person name="Chen F."/>
            <person name="Lapidus A."/>
            <person name="Ferriera S."/>
            <person name="Johnson J."/>
            <person name="Steglich C."/>
            <person name="Church G.M."/>
            <person name="Richardson P."/>
            <person name="Chisholm S.W."/>
        </authorList>
    </citation>
    <scope>NUCLEOTIDE SEQUENCE [LARGE SCALE GENOMIC DNA]</scope>
    <source>
        <strain evidence="1 2">MIT 9303</strain>
    </source>
</reference>
<organism evidence="1 2">
    <name type="scientific">Prochlorococcus marinus (strain MIT 9303)</name>
    <dbReference type="NCBI Taxonomy" id="59922"/>
    <lineage>
        <taxon>Bacteria</taxon>
        <taxon>Bacillati</taxon>
        <taxon>Cyanobacteriota</taxon>
        <taxon>Cyanophyceae</taxon>
        <taxon>Synechococcales</taxon>
        <taxon>Prochlorococcaceae</taxon>
        <taxon>Prochlorococcus</taxon>
    </lineage>
</organism>
<evidence type="ECO:0000313" key="2">
    <source>
        <dbReference type="Proteomes" id="UP000002274"/>
    </source>
</evidence>
<sequence>MATDASPADISWGNLDGVSYYTQTLAAQATDEKSHSLLGKQESALFDQLQGPRCHVPSQRTRNNQKAVAKVINDQTIWAYTDLLLHEIGSGLDDGFAEEGLSLSSQ</sequence>
<dbReference type="KEGG" id="pmf:P9303_13411"/>
<dbReference type="Proteomes" id="UP000002274">
    <property type="component" value="Chromosome"/>
</dbReference>
<dbReference type="Pfam" id="PF06537">
    <property type="entry name" value="DHOR"/>
    <property type="match status" value="1"/>
</dbReference>
<accession>A2C9C8</accession>
<proteinExistence type="predicted"/>
<dbReference type="STRING" id="59922.P9303_13411"/>
<dbReference type="AlphaFoldDB" id="A2C9C8"/>
<dbReference type="InterPro" id="IPR010538">
    <property type="entry name" value="DHOR"/>
</dbReference>
<name>A2C9C8_PROM3</name>
<protein>
    <submittedName>
        <fullName evidence="1">Uncharacterized protein</fullName>
    </submittedName>
</protein>